<dbReference type="RefSeq" id="WP_185788805.1">
    <property type="nucleotide sequence ID" value="NZ_JACLCP010000002.1"/>
</dbReference>
<protein>
    <submittedName>
        <fullName evidence="1">Uncharacterized protein</fullName>
    </submittedName>
</protein>
<dbReference type="EMBL" id="JACLCP010000002">
    <property type="protein sequence ID" value="MBC2845087.1"/>
    <property type="molecule type" value="Genomic_DNA"/>
</dbReference>
<evidence type="ECO:0000313" key="1">
    <source>
        <dbReference type="EMBL" id="MBC2845087.1"/>
    </source>
</evidence>
<comment type="caution">
    <text evidence="1">The sequence shown here is derived from an EMBL/GenBank/DDBJ whole genome shotgun (WGS) entry which is preliminary data.</text>
</comment>
<reference evidence="1" key="1">
    <citation type="submission" date="2020-08" db="EMBL/GenBank/DDBJ databases">
        <title>Winogradskyella ouciana sp. nov., isolated from the hadal seawater of the Mariana Trench.</title>
        <authorList>
            <person name="He X."/>
        </authorList>
    </citation>
    <scope>NUCLEOTIDE SEQUENCE [LARGE SCALE GENOMIC DNA]</scope>
    <source>
        <strain evidence="1">KCTC 52348</strain>
    </source>
</reference>
<proteinExistence type="predicted"/>
<gene>
    <name evidence="1" type="ORF">H7F21_08285</name>
</gene>
<evidence type="ECO:0000313" key="2">
    <source>
        <dbReference type="Proteomes" id="UP000533900"/>
    </source>
</evidence>
<sequence length="114" mass="12070">MTCINISCSKDEDGEEISAHLVGNWSGTYDGDDEGVWSVTVSRSGNVTGTATSLFSSDSADITGTVSDSGTLSATIGNSENREFIGQLEEDNEAMGTWVDTVRDYDGTWVGSKN</sequence>
<dbReference type="AlphaFoldDB" id="A0A842IUQ6"/>
<keyword evidence="2" id="KW-1185">Reference proteome</keyword>
<accession>A0A842IUQ6</accession>
<name>A0A842IUQ6_9FLAO</name>
<dbReference type="Proteomes" id="UP000533900">
    <property type="component" value="Unassembled WGS sequence"/>
</dbReference>
<organism evidence="1 2">
    <name type="scientific">Winogradskyella flava</name>
    <dbReference type="NCBI Taxonomy" id="1884876"/>
    <lineage>
        <taxon>Bacteria</taxon>
        <taxon>Pseudomonadati</taxon>
        <taxon>Bacteroidota</taxon>
        <taxon>Flavobacteriia</taxon>
        <taxon>Flavobacteriales</taxon>
        <taxon>Flavobacteriaceae</taxon>
        <taxon>Winogradskyella</taxon>
    </lineage>
</organism>